<sequence length="204" mass="22026">MALPKPANPAQNPSIMAPCHHQSKNTKPTRPSLATAHSQNTIPGNHNHRFHFTTANYSQPPNHLILSFNSSTLCRDHHKPKTATPRARARENCRTARQILAAPPCSPSRNAVLISPPVSPSSFLAMAAPASLSGLQPIVDPLRQEAQAIAPALPARVDAITDLLYPPSLPPSPPSPIKPELMLPCRDSSFLAPATKLLQQKTRK</sequence>
<feature type="compositionally biased region" description="Polar residues" evidence="1">
    <location>
        <begin position="35"/>
        <end position="44"/>
    </location>
</feature>
<keyword evidence="3" id="KW-1185">Reference proteome</keyword>
<organism evidence="2 3">
    <name type="scientific">Rubus argutus</name>
    <name type="common">Southern blackberry</name>
    <dbReference type="NCBI Taxonomy" id="59490"/>
    <lineage>
        <taxon>Eukaryota</taxon>
        <taxon>Viridiplantae</taxon>
        <taxon>Streptophyta</taxon>
        <taxon>Embryophyta</taxon>
        <taxon>Tracheophyta</taxon>
        <taxon>Spermatophyta</taxon>
        <taxon>Magnoliopsida</taxon>
        <taxon>eudicotyledons</taxon>
        <taxon>Gunneridae</taxon>
        <taxon>Pentapetalae</taxon>
        <taxon>rosids</taxon>
        <taxon>fabids</taxon>
        <taxon>Rosales</taxon>
        <taxon>Rosaceae</taxon>
        <taxon>Rosoideae</taxon>
        <taxon>Rosoideae incertae sedis</taxon>
        <taxon>Rubus</taxon>
    </lineage>
</organism>
<dbReference type="AlphaFoldDB" id="A0AAW1YPT0"/>
<proteinExistence type="predicted"/>
<evidence type="ECO:0000313" key="2">
    <source>
        <dbReference type="EMBL" id="KAK9950548.1"/>
    </source>
</evidence>
<evidence type="ECO:0000256" key="1">
    <source>
        <dbReference type="SAM" id="MobiDB-lite"/>
    </source>
</evidence>
<gene>
    <name evidence="2" type="ORF">M0R45_006033</name>
</gene>
<comment type="caution">
    <text evidence="2">The sequence shown here is derived from an EMBL/GenBank/DDBJ whole genome shotgun (WGS) entry which is preliminary data.</text>
</comment>
<dbReference type="EMBL" id="JBEDUW010000001">
    <property type="protein sequence ID" value="KAK9950548.1"/>
    <property type="molecule type" value="Genomic_DNA"/>
</dbReference>
<reference evidence="2 3" key="1">
    <citation type="journal article" date="2023" name="G3 (Bethesda)">
        <title>A chromosome-length genome assembly and annotation of blackberry (Rubus argutus, cv. 'Hillquist').</title>
        <authorList>
            <person name="Bruna T."/>
            <person name="Aryal R."/>
            <person name="Dudchenko O."/>
            <person name="Sargent D.J."/>
            <person name="Mead D."/>
            <person name="Buti M."/>
            <person name="Cavallini A."/>
            <person name="Hytonen T."/>
            <person name="Andres J."/>
            <person name="Pham M."/>
            <person name="Weisz D."/>
            <person name="Mascagni F."/>
            <person name="Usai G."/>
            <person name="Natali L."/>
            <person name="Bassil N."/>
            <person name="Fernandez G.E."/>
            <person name="Lomsadze A."/>
            <person name="Armour M."/>
            <person name="Olukolu B."/>
            <person name="Poorten T."/>
            <person name="Britton C."/>
            <person name="Davik J."/>
            <person name="Ashrafi H."/>
            <person name="Aiden E.L."/>
            <person name="Borodovsky M."/>
            <person name="Worthington M."/>
        </authorList>
    </citation>
    <scope>NUCLEOTIDE SEQUENCE [LARGE SCALE GENOMIC DNA]</scope>
    <source>
        <strain evidence="2">PI 553951</strain>
    </source>
</reference>
<name>A0AAW1YPT0_RUBAR</name>
<dbReference type="Proteomes" id="UP001457282">
    <property type="component" value="Unassembled WGS sequence"/>
</dbReference>
<feature type="region of interest" description="Disordered" evidence="1">
    <location>
        <begin position="1"/>
        <end position="48"/>
    </location>
</feature>
<accession>A0AAW1YPT0</accession>
<protein>
    <submittedName>
        <fullName evidence="2">Uncharacterized protein</fullName>
    </submittedName>
</protein>
<evidence type="ECO:0000313" key="3">
    <source>
        <dbReference type="Proteomes" id="UP001457282"/>
    </source>
</evidence>